<protein>
    <submittedName>
        <fullName evidence="2">Uncharacterized protein</fullName>
    </submittedName>
</protein>
<sequence>MTSSWWVWWRLQLHVSRVVIFFGDSFGDITPPLHLCKWERGGNDVKATFDRTATEHHLMHENDLKGDLTQWASHLADENKFGAYSSQAASWLSSDSLAETNYLGHLIAAAAWVTYANRFEVASTTPRALQLLNSGSQRLCTAVRMSSTTSLTTAQVSALVEMAGRVAMCPLPGRPDPKRDPRREVHKPWVTLTCSTTVMYLAGGPSTVPRTANQGAPQKIVFKLEESDVGERACDAVRFPNDRLAGRGPLLHAQGIVHLWFLQI</sequence>
<evidence type="ECO:0000313" key="2">
    <source>
        <dbReference type="EMBL" id="RKO87404.1"/>
    </source>
</evidence>
<evidence type="ECO:0000313" key="3">
    <source>
        <dbReference type="Proteomes" id="UP000269721"/>
    </source>
</evidence>
<dbReference type="GO" id="GO:0016788">
    <property type="term" value="F:hydrolase activity, acting on ester bonds"/>
    <property type="evidence" value="ECO:0007669"/>
    <property type="project" value="InterPro"/>
</dbReference>
<name>A0A4P9W585_9FUNG</name>
<organism evidence="2 3">
    <name type="scientific">Blyttiomyces helicus</name>
    <dbReference type="NCBI Taxonomy" id="388810"/>
    <lineage>
        <taxon>Eukaryota</taxon>
        <taxon>Fungi</taxon>
        <taxon>Fungi incertae sedis</taxon>
        <taxon>Chytridiomycota</taxon>
        <taxon>Chytridiomycota incertae sedis</taxon>
        <taxon>Chytridiomycetes</taxon>
        <taxon>Chytridiomycetes incertae sedis</taxon>
        <taxon>Blyttiomyces</taxon>
    </lineage>
</organism>
<feature type="signal peptide" evidence="1">
    <location>
        <begin position="1"/>
        <end position="27"/>
    </location>
</feature>
<evidence type="ECO:0000256" key="1">
    <source>
        <dbReference type="SAM" id="SignalP"/>
    </source>
</evidence>
<dbReference type="OrthoDB" id="441446at2759"/>
<gene>
    <name evidence="2" type="ORF">BDK51DRAFT_50844</name>
</gene>
<dbReference type="Gene3D" id="1.10.575.10">
    <property type="entry name" value="P1 Nuclease"/>
    <property type="match status" value="1"/>
</dbReference>
<proteinExistence type="predicted"/>
<feature type="chain" id="PRO_5020386181" evidence="1">
    <location>
        <begin position="28"/>
        <end position="264"/>
    </location>
</feature>
<dbReference type="SUPFAM" id="SSF48537">
    <property type="entry name" value="Phospholipase C/P1 nuclease"/>
    <property type="match status" value="1"/>
</dbReference>
<keyword evidence="3" id="KW-1185">Reference proteome</keyword>
<dbReference type="EMBL" id="KZ997444">
    <property type="protein sequence ID" value="RKO87404.1"/>
    <property type="molecule type" value="Genomic_DNA"/>
</dbReference>
<keyword evidence="1" id="KW-0732">Signal</keyword>
<accession>A0A4P9W585</accession>
<reference evidence="3" key="1">
    <citation type="journal article" date="2018" name="Nat. Microbiol.">
        <title>Leveraging single-cell genomics to expand the fungal tree of life.</title>
        <authorList>
            <person name="Ahrendt S.R."/>
            <person name="Quandt C.A."/>
            <person name="Ciobanu D."/>
            <person name="Clum A."/>
            <person name="Salamov A."/>
            <person name="Andreopoulos B."/>
            <person name="Cheng J.F."/>
            <person name="Woyke T."/>
            <person name="Pelin A."/>
            <person name="Henrissat B."/>
            <person name="Reynolds N.K."/>
            <person name="Benny G.L."/>
            <person name="Smith M.E."/>
            <person name="James T.Y."/>
            <person name="Grigoriev I.V."/>
        </authorList>
    </citation>
    <scope>NUCLEOTIDE SEQUENCE [LARGE SCALE GENOMIC DNA]</scope>
</reference>
<dbReference type="Proteomes" id="UP000269721">
    <property type="component" value="Unassembled WGS sequence"/>
</dbReference>
<dbReference type="InterPro" id="IPR008947">
    <property type="entry name" value="PLipase_C/P1_nuclease_dom_sf"/>
</dbReference>
<dbReference type="AlphaFoldDB" id="A0A4P9W585"/>